<proteinExistence type="predicted"/>
<feature type="compositionally biased region" description="Polar residues" evidence="1">
    <location>
        <begin position="70"/>
        <end position="81"/>
    </location>
</feature>
<accession>A0A4V5ZZL3</accession>
<dbReference type="EMBL" id="AZBU02000008">
    <property type="protein sequence ID" value="TKR67915.1"/>
    <property type="molecule type" value="Genomic_DNA"/>
</dbReference>
<protein>
    <submittedName>
        <fullName evidence="2">Uncharacterized protein</fullName>
    </submittedName>
</protein>
<organism evidence="2 3">
    <name type="scientific">Steinernema carpocapsae</name>
    <name type="common">Entomopathogenic nematode</name>
    <dbReference type="NCBI Taxonomy" id="34508"/>
    <lineage>
        <taxon>Eukaryota</taxon>
        <taxon>Metazoa</taxon>
        <taxon>Ecdysozoa</taxon>
        <taxon>Nematoda</taxon>
        <taxon>Chromadorea</taxon>
        <taxon>Rhabditida</taxon>
        <taxon>Tylenchina</taxon>
        <taxon>Panagrolaimomorpha</taxon>
        <taxon>Strongyloidoidea</taxon>
        <taxon>Steinernematidae</taxon>
        <taxon>Steinernema</taxon>
    </lineage>
</organism>
<keyword evidence="3" id="KW-1185">Reference proteome</keyword>
<feature type="region of interest" description="Disordered" evidence="1">
    <location>
        <begin position="1"/>
        <end position="28"/>
    </location>
</feature>
<feature type="compositionally biased region" description="Basic and acidic residues" evidence="1">
    <location>
        <begin position="19"/>
        <end position="28"/>
    </location>
</feature>
<name>A0A4V5ZZL3_STECR</name>
<feature type="region of interest" description="Disordered" evidence="1">
    <location>
        <begin position="54"/>
        <end position="81"/>
    </location>
</feature>
<evidence type="ECO:0000313" key="2">
    <source>
        <dbReference type="EMBL" id="TKR67915.1"/>
    </source>
</evidence>
<evidence type="ECO:0000313" key="3">
    <source>
        <dbReference type="Proteomes" id="UP000298663"/>
    </source>
</evidence>
<reference evidence="2 3" key="1">
    <citation type="journal article" date="2015" name="Genome Biol.">
        <title>Comparative genomics of Steinernema reveals deeply conserved gene regulatory networks.</title>
        <authorList>
            <person name="Dillman A.R."/>
            <person name="Macchietto M."/>
            <person name="Porter C.F."/>
            <person name="Rogers A."/>
            <person name="Williams B."/>
            <person name="Antoshechkin I."/>
            <person name="Lee M.M."/>
            <person name="Goodwin Z."/>
            <person name="Lu X."/>
            <person name="Lewis E.E."/>
            <person name="Goodrich-Blair H."/>
            <person name="Stock S.P."/>
            <person name="Adams B.J."/>
            <person name="Sternberg P.W."/>
            <person name="Mortazavi A."/>
        </authorList>
    </citation>
    <scope>NUCLEOTIDE SEQUENCE [LARGE SCALE GENOMIC DNA]</scope>
    <source>
        <strain evidence="2 3">ALL</strain>
    </source>
</reference>
<gene>
    <name evidence="2" type="ORF">L596_023989</name>
</gene>
<comment type="caution">
    <text evidence="2">The sequence shown here is derived from an EMBL/GenBank/DDBJ whole genome shotgun (WGS) entry which is preliminary data.</text>
</comment>
<dbReference type="AlphaFoldDB" id="A0A4V5ZZL3"/>
<reference evidence="2 3" key="2">
    <citation type="journal article" date="2019" name="G3 (Bethesda)">
        <title>Hybrid Assembly of the Genome of the Entomopathogenic Nematode Steinernema carpocapsae Identifies the X-Chromosome.</title>
        <authorList>
            <person name="Serra L."/>
            <person name="Macchietto M."/>
            <person name="Macias-Munoz A."/>
            <person name="McGill C.J."/>
            <person name="Rodriguez I.M."/>
            <person name="Rodriguez B."/>
            <person name="Murad R."/>
            <person name="Mortazavi A."/>
        </authorList>
    </citation>
    <scope>NUCLEOTIDE SEQUENCE [LARGE SCALE GENOMIC DNA]</scope>
    <source>
        <strain evidence="2 3">ALL</strain>
    </source>
</reference>
<evidence type="ECO:0000256" key="1">
    <source>
        <dbReference type="SAM" id="MobiDB-lite"/>
    </source>
</evidence>
<sequence length="81" mass="9136">MPPALIASTRGYSTSGSRWDQRGCGDRRAGRRPFFRSMLLINVLLPTLRWQGRRQRAGKGQSPAKAQKILQGTTSQRRLPK</sequence>
<dbReference type="Proteomes" id="UP000298663">
    <property type="component" value="Unassembled WGS sequence"/>
</dbReference>